<dbReference type="InterPro" id="IPR007074">
    <property type="entry name" value="LicD/FKTN/FKRP_NTP_transf"/>
</dbReference>
<feature type="transmembrane region" description="Helical" evidence="1">
    <location>
        <begin position="116"/>
        <end position="134"/>
    </location>
</feature>
<proteinExistence type="predicted"/>
<reference evidence="3" key="1">
    <citation type="submission" date="2019-03" db="EMBL/GenBank/DDBJ databases">
        <title>Single cell metagenomics reveals metabolic interactions within the superorganism composed of flagellate Streblomastix strix and complex community of Bacteroidetes bacteria on its surface.</title>
        <authorList>
            <person name="Treitli S.C."/>
            <person name="Kolisko M."/>
            <person name="Husnik F."/>
            <person name="Keeling P."/>
            <person name="Hampl V."/>
        </authorList>
    </citation>
    <scope>NUCLEOTIDE SEQUENCE</scope>
    <source>
        <strain evidence="3">STM</strain>
    </source>
</reference>
<evidence type="ECO:0000256" key="1">
    <source>
        <dbReference type="SAM" id="Phobius"/>
    </source>
</evidence>
<name>A0A5J4RF19_9ZZZZ</name>
<protein>
    <recommendedName>
        <fullName evidence="2">LicD/FKTN/FKRP nucleotidyltransferase domain-containing protein</fullName>
    </recommendedName>
</protein>
<dbReference type="GO" id="GO:0009100">
    <property type="term" value="P:glycoprotein metabolic process"/>
    <property type="evidence" value="ECO:0007669"/>
    <property type="project" value="UniProtKB-ARBA"/>
</dbReference>
<dbReference type="EMBL" id="SNRY01001265">
    <property type="protein sequence ID" value="KAA6332249.1"/>
    <property type="molecule type" value="Genomic_DNA"/>
</dbReference>
<dbReference type="PANTHER" id="PTHR43404:SF1">
    <property type="entry name" value="MNN4P"/>
    <property type="match status" value="1"/>
</dbReference>
<evidence type="ECO:0000259" key="2">
    <source>
        <dbReference type="Pfam" id="PF04991"/>
    </source>
</evidence>
<keyword evidence="1" id="KW-0472">Membrane</keyword>
<accession>A0A5J4RF19</accession>
<dbReference type="InterPro" id="IPR052942">
    <property type="entry name" value="LPS_cholinephosphotransferase"/>
</dbReference>
<evidence type="ECO:0000313" key="3">
    <source>
        <dbReference type="EMBL" id="KAA6332249.1"/>
    </source>
</evidence>
<dbReference type="AlphaFoldDB" id="A0A5J4RF19"/>
<feature type="domain" description="LicD/FKTN/FKRP nucleotidyltransferase" evidence="2">
    <location>
        <begin position="24"/>
        <end position="80"/>
    </location>
</feature>
<gene>
    <name evidence="3" type="ORF">EZS27_019221</name>
</gene>
<feature type="transmembrane region" description="Helical" evidence="1">
    <location>
        <begin position="146"/>
        <end position="166"/>
    </location>
</feature>
<dbReference type="PANTHER" id="PTHR43404">
    <property type="entry name" value="LIPOPOLYSACCHARIDE CHOLINEPHOSPHOTRANSFERASE LICD"/>
    <property type="match status" value="1"/>
</dbReference>
<comment type="caution">
    <text evidence="3">The sequence shown here is derived from an EMBL/GenBank/DDBJ whole genome shotgun (WGS) entry which is preliminary data.</text>
</comment>
<sequence>MTEKEEKWLAALIIVRDVLNEFHLGYFLDTGTLLGAFRDKKFISWDNDIDIGVLGEVSSEMMKKISKSFYKNKFDVTTTQRSISLIKKSENVEIGIKFYYLEGNYYRGSLAKVDRYAFLYSICLYLSNGVIFKKGNSLKFFVASRVVSLFAFVRYLVPTLFLNFLLKKTGYIEKQIYIPKELLEVGKTKILLYSEYFSIPNEAKNYLCFRYDKDWCIPKPNYDYITDDCSLNK</sequence>
<organism evidence="3">
    <name type="scientific">termite gut metagenome</name>
    <dbReference type="NCBI Taxonomy" id="433724"/>
    <lineage>
        <taxon>unclassified sequences</taxon>
        <taxon>metagenomes</taxon>
        <taxon>organismal metagenomes</taxon>
    </lineage>
</organism>
<dbReference type="Pfam" id="PF04991">
    <property type="entry name" value="LicD"/>
    <property type="match status" value="1"/>
</dbReference>
<keyword evidence="1" id="KW-0812">Transmembrane</keyword>
<keyword evidence="1" id="KW-1133">Transmembrane helix</keyword>